<name>A0ABT4W7X5_9FLAO</name>
<reference evidence="1 2" key="1">
    <citation type="journal article" date="2023" name="Chemosphere">
        <title>Whole genome analysis of Flavobacterium aziz-sancarii sp. nov., isolated from Ardley Island (Antarctica), revealed a rich resistome and bioremediation potential.</title>
        <authorList>
            <person name="Otur C."/>
            <person name="Okay S."/>
            <person name="Kurt-Kizildogan A."/>
        </authorList>
    </citation>
    <scope>NUCLEOTIDE SEQUENCE [LARGE SCALE GENOMIC DNA]</scope>
    <source>
        <strain evidence="1 2">AC</strain>
    </source>
</reference>
<accession>A0ABT4W7X5</accession>
<organism evidence="1 2">
    <name type="scientific">Flavobacterium azizsancarii</name>
    <dbReference type="NCBI Taxonomy" id="2961580"/>
    <lineage>
        <taxon>Bacteria</taxon>
        <taxon>Pseudomonadati</taxon>
        <taxon>Bacteroidota</taxon>
        <taxon>Flavobacteriia</taxon>
        <taxon>Flavobacteriales</taxon>
        <taxon>Flavobacteriaceae</taxon>
        <taxon>Flavobacterium</taxon>
    </lineage>
</organism>
<gene>
    <name evidence="1" type="ORF">NJT12_03395</name>
</gene>
<dbReference type="EMBL" id="JAMZNK010000004">
    <property type="protein sequence ID" value="MDA6068656.1"/>
    <property type="molecule type" value="Genomic_DNA"/>
</dbReference>
<dbReference type="RefSeq" id="WP_271334524.1">
    <property type="nucleotide sequence ID" value="NZ_JAMZNK010000004.1"/>
</dbReference>
<keyword evidence="2" id="KW-1185">Reference proteome</keyword>
<evidence type="ECO:0000313" key="2">
    <source>
        <dbReference type="Proteomes" id="UP001212170"/>
    </source>
</evidence>
<sequence length="76" mass="8977">MTRKERLTERNNQVRKLFYDLQAKNPKWRIDAIIEEVGNKSFLANRTVEAIVKYEGIYNDNSKPAESTQPTLFQFL</sequence>
<dbReference type="Proteomes" id="UP001212170">
    <property type="component" value="Unassembled WGS sequence"/>
</dbReference>
<evidence type="ECO:0000313" key="1">
    <source>
        <dbReference type="EMBL" id="MDA6068656.1"/>
    </source>
</evidence>
<comment type="caution">
    <text evidence="1">The sequence shown here is derived from an EMBL/GenBank/DDBJ whole genome shotgun (WGS) entry which is preliminary data.</text>
</comment>
<proteinExistence type="predicted"/>
<protein>
    <submittedName>
        <fullName evidence="1">Uncharacterized protein</fullName>
    </submittedName>
</protein>